<protein>
    <submittedName>
        <fullName evidence="2">Uncharacterized protein</fullName>
    </submittedName>
</protein>
<evidence type="ECO:0000313" key="3">
    <source>
        <dbReference type="Proteomes" id="UP000289859"/>
    </source>
</evidence>
<evidence type="ECO:0000313" key="2">
    <source>
        <dbReference type="EMBL" id="RXG20348.1"/>
    </source>
</evidence>
<dbReference type="EMBL" id="QOVK01000011">
    <property type="protein sequence ID" value="RXG20348.1"/>
    <property type="molecule type" value="Genomic_DNA"/>
</dbReference>
<comment type="caution">
    <text evidence="2">The sequence shown here is derived from an EMBL/GenBank/DDBJ whole genome shotgun (WGS) entry which is preliminary data.</text>
</comment>
<reference evidence="2 3" key="1">
    <citation type="submission" date="2018-07" db="EMBL/GenBank/DDBJ databases">
        <title>Leeuwenhoekiella genomics.</title>
        <authorList>
            <person name="Tahon G."/>
            <person name="Willems A."/>
        </authorList>
    </citation>
    <scope>NUCLEOTIDE SEQUENCE [LARGE SCALE GENOMIC DNA]</scope>
    <source>
        <strain evidence="2 3">LMG 29608</strain>
    </source>
</reference>
<keyword evidence="1" id="KW-0472">Membrane</keyword>
<proteinExistence type="predicted"/>
<keyword evidence="1" id="KW-0812">Transmembrane</keyword>
<dbReference type="Proteomes" id="UP000289859">
    <property type="component" value="Unassembled WGS sequence"/>
</dbReference>
<accession>A0A4Q0P2T2</accession>
<organism evidence="2 3">
    <name type="scientific">Leeuwenhoekiella polynyae</name>
    <dbReference type="NCBI Taxonomy" id="1550906"/>
    <lineage>
        <taxon>Bacteria</taxon>
        <taxon>Pseudomonadati</taxon>
        <taxon>Bacteroidota</taxon>
        <taxon>Flavobacteriia</taxon>
        <taxon>Flavobacteriales</taxon>
        <taxon>Flavobacteriaceae</taxon>
        <taxon>Leeuwenhoekiella</taxon>
    </lineage>
</organism>
<sequence length="39" mass="4578">MPLKKFTEIYTRQMFNFRIVFTISLESLLIALAPLNLGF</sequence>
<keyword evidence="1" id="KW-1133">Transmembrane helix</keyword>
<gene>
    <name evidence="2" type="ORF">DSM02_2519</name>
</gene>
<dbReference type="AlphaFoldDB" id="A0A4Q0P2T2"/>
<evidence type="ECO:0000256" key="1">
    <source>
        <dbReference type="SAM" id="Phobius"/>
    </source>
</evidence>
<name>A0A4Q0P2T2_9FLAO</name>
<keyword evidence="3" id="KW-1185">Reference proteome</keyword>
<feature type="transmembrane region" description="Helical" evidence="1">
    <location>
        <begin position="15"/>
        <end position="35"/>
    </location>
</feature>